<dbReference type="Proteomes" id="UP001143362">
    <property type="component" value="Unassembled WGS sequence"/>
</dbReference>
<organism evidence="6 7">
    <name type="scientific">Candidatus Litorirhabdus singularis</name>
    <dbReference type="NCBI Taxonomy" id="2518993"/>
    <lineage>
        <taxon>Bacteria</taxon>
        <taxon>Pseudomonadati</taxon>
        <taxon>Pseudomonadota</taxon>
        <taxon>Gammaproteobacteria</taxon>
        <taxon>Cellvibrionales</taxon>
        <taxon>Halieaceae</taxon>
        <taxon>Candidatus Litorirhabdus</taxon>
    </lineage>
</organism>
<keyword evidence="2" id="KW-0805">Transcription regulation</keyword>
<dbReference type="SUPFAM" id="SSF53850">
    <property type="entry name" value="Periplasmic binding protein-like II"/>
    <property type="match status" value="1"/>
</dbReference>
<dbReference type="NCBIfam" id="NF008722">
    <property type="entry name" value="PRK11716.1"/>
    <property type="match status" value="1"/>
</dbReference>
<feature type="domain" description="HTH lysR-type" evidence="5">
    <location>
        <begin position="1"/>
        <end position="58"/>
    </location>
</feature>
<evidence type="ECO:0000256" key="3">
    <source>
        <dbReference type="ARBA" id="ARBA00023125"/>
    </source>
</evidence>
<dbReference type="PANTHER" id="PTHR30126:SF81">
    <property type="entry name" value="HTH-TYPE TRANSCRIPTIONAL REGULATOR ILVY"/>
    <property type="match status" value="1"/>
</dbReference>
<evidence type="ECO:0000256" key="2">
    <source>
        <dbReference type="ARBA" id="ARBA00023015"/>
    </source>
</evidence>
<dbReference type="InterPro" id="IPR036388">
    <property type="entry name" value="WH-like_DNA-bd_sf"/>
</dbReference>
<dbReference type="InterPro" id="IPR000847">
    <property type="entry name" value="LysR_HTH_N"/>
</dbReference>
<evidence type="ECO:0000256" key="4">
    <source>
        <dbReference type="ARBA" id="ARBA00023163"/>
    </source>
</evidence>
<dbReference type="EMBL" id="SHNN01000006">
    <property type="protein sequence ID" value="MCX2983191.1"/>
    <property type="molecule type" value="Genomic_DNA"/>
</dbReference>
<protein>
    <submittedName>
        <fullName evidence="6">HTH-type transcriptional activator IlvY</fullName>
    </submittedName>
</protein>
<dbReference type="Gene3D" id="1.10.10.10">
    <property type="entry name" value="Winged helix-like DNA-binding domain superfamily/Winged helix DNA-binding domain"/>
    <property type="match status" value="1"/>
</dbReference>
<evidence type="ECO:0000259" key="5">
    <source>
        <dbReference type="PROSITE" id="PS50931"/>
    </source>
</evidence>
<dbReference type="SUPFAM" id="SSF46785">
    <property type="entry name" value="Winged helix' DNA-binding domain"/>
    <property type="match status" value="1"/>
</dbReference>
<dbReference type="InterPro" id="IPR036390">
    <property type="entry name" value="WH_DNA-bd_sf"/>
</dbReference>
<dbReference type="PROSITE" id="PS50931">
    <property type="entry name" value="HTH_LYSR"/>
    <property type="match status" value="1"/>
</dbReference>
<evidence type="ECO:0000256" key="1">
    <source>
        <dbReference type="ARBA" id="ARBA00009437"/>
    </source>
</evidence>
<evidence type="ECO:0000313" key="7">
    <source>
        <dbReference type="Proteomes" id="UP001143362"/>
    </source>
</evidence>
<reference evidence="6" key="1">
    <citation type="submission" date="2019-02" db="EMBL/GenBank/DDBJ databases">
        <authorList>
            <person name="Li S.-H."/>
        </authorList>
    </citation>
    <scope>NUCLEOTIDE SEQUENCE</scope>
    <source>
        <strain evidence="6">IMCC14734</strain>
    </source>
</reference>
<dbReference type="InterPro" id="IPR005119">
    <property type="entry name" value="LysR_subst-bd"/>
</dbReference>
<dbReference type="Pfam" id="PF00126">
    <property type="entry name" value="HTH_1"/>
    <property type="match status" value="1"/>
</dbReference>
<name>A0ABT3TN74_9GAMM</name>
<keyword evidence="3" id="KW-0238">DNA-binding</keyword>
<comment type="similarity">
    <text evidence="1">Belongs to the LysR transcriptional regulatory family.</text>
</comment>
<sequence length="307" mass="33750">MDTRSLQLYLTLAETLSFSRTAELRHISLSAVSRSLLRIEEEVGQRLLERDRRSVRLTPAGHQFRDYAQAALGDWQRIVTELRPDNAVLGGEIRVYCSVTASYSVLSPILEQFREDYPGIEILLHTGDYADAVSRVQSGADDVSVAAGPDLLPKNLRYQTLQLSPLRFVVPAFSCAVADQVRAQVGSEGTVEDWADIPFIVTERGLSRERLDTWFRGRPGKPRIYAQVAGHEAIVAMVGLGLGVGVVPDLVLDNSTYRDKLEIVPVSAALGTFPVGLCALVQRLENPLVQAFWQTAARAYAGTQITG</sequence>
<dbReference type="Pfam" id="PF03466">
    <property type="entry name" value="LysR_substrate"/>
    <property type="match status" value="1"/>
</dbReference>
<accession>A0ABT3TN74</accession>
<comment type="caution">
    <text evidence="6">The sequence shown here is derived from an EMBL/GenBank/DDBJ whole genome shotgun (WGS) entry which is preliminary data.</text>
</comment>
<dbReference type="Gene3D" id="3.40.190.10">
    <property type="entry name" value="Periplasmic binding protein-like II"/>
    <property type="match status" value="2"/>
</dbReference>
<keyword evidence="4" id="KW-0804">Transcription</keyword>
<gene>
    <name evidence="6" type="primary">ilvY</name>
    <name evidence="6" type="ORF">EYC98_20205</name>
</gene>
<proteinExistence type="inferred from homology"/>
<dbReference type="PANTHER" id="PTHR30126">
    <property type="entry name" value="HTH-TYPE TRANSCRIPTIONAL REGULATOR"/>
    <property type="match status" value="1"/>
</dbReference>
<evidence type="ECO:0000313" key="6">
    <source>
        <dbReference type="EMBL" id="MCX2983191.1"/>
    </source>
</evidence>
<keyword evidence="7" id="KW-1185">Reference proteome</keyword>